<feature type="transmembrane region" description="Helical" evidence="12">
    <location>
        <begin position="372"/>
        <end position="391"/>
    </location>
</feature>
<feature type="transmembrane region" description="Helical" evidence="12">
    <location>
        <begin position="305"/>
        <end position="330"/>
    </location>
</feature>
<keyword evidence="7 12" id="KW-0812">Transmembrane</keyword>
<dbReference type="Pfam" id="PF00367">
    <property type="entry name" value="PTS_EIIB"/>
    <property type="match status" value="1"/>
</dbReference>
<feature type="transmembrane region" description="Helical" evidence="12">
    <location>
        <begin position="112"/>
        <end position="140"/>
    </location>
</feature>
<evidence type="ECO:0000256" key="3">
    <source>
        <dbReference type="ARBA" id="ARBA00022475"/>
    </source>
</evidence>
<evidence type="ECO:0000256" key="6">
    <source>
        <dbReference type="ARBA" id="ARBA00022683"/>
    </source>
</evidence>
<dbReference type="GO" id="GO:0005886">
    <property type="term" value="C:plasma membrane"/>
    <property type="evidence" value="ECO:0007669"/>
    <property type="project" value="UniProtKB-SubCell"/>
</dbReference>
<evidence type="ECO:0000256" key="2">
    <source>
        <dbReference type="ARBA" id="ARBA00022448"/>
    </source>
</evidence>
<feature type="transmembrane region" description="Helical" evidence="12">
    <location>
        <begin position="398"/>
        <end position="420"/>
    </location>
</feature>
<evidence type="ECO:0000256" key="10">
    <source>
        <dbReference type="ARBA" id="ARBA00023136"/>
    </source>
</evidence>
<dbReference type="KEGG" id="esx:ESOMN_v1c05880"/>
<dbReference type="Gene3D" id="3.30.1360.60">
    <property type="entry name" value="Glucose permease domain IIB"/>
    <property type="match status" value="1"/>
</dbReference>
<dbReference type="InterPro" id="IPR003352">
    <property type="entry name" value="PTS_EIIC"/>
</dbReference>
<feature type="transmembrane region" description="Helical" evidence="12">
    <location>
        <begin position="193"/>
        <end position="212"/>
    </location>
</feature>
<feature type="transmembrane region" description="Helical" evidence="12">
    <location>
        <begin position="339"/>
        <end position="360"/>
    </location>
</feature>
<feature type="domain" description="PTS EIIC type-1" evidence="14">
    <location>
        <begin position="114"/>
        <end position="476"/>
    </location>
</feature>
<keyword evidence="16" id="KW-1185">Reference proteome</keyword>
<dbReference type="AlphaFoldDB" id="A0A2K8NYS5"/>
<keyword evidence="10 12" id="KW-0472">Membrane</keyword>
<dbReference type="InterPro" id="IPR036878">
    <property type="entry name" value="Glu_permease_IIB"/>
</dbReference>
<dbReference type="PROSITE" id="PS51103">
    <property type="entry name" value="PTS_EIIC_TYPE_1"/>
    <property type="match status" value="1"/>
</dbReference>
<name>A0A2K8NYS5_9MOLU</name>
<reference evidence="15 16" key="1">
    <citation type="submission" date="2017-11" db="EMBL/GenBank/DDBJ databases">
        <title>Genome sequence of Entomoplasma somnilux PYAN-1 (ATCC 49194).</title>
        <authorList>
            <person name="Lo W.-S."/>
            <person name="Gasparich G.E."/>
            <person name="Kuo C.-H."/>
        </authorList>
    </citation>
    <scope>NUCLEOTIDE SEQUENCE [LARGE SCALE GENOMIC DNA]</scope>
    <source>
        <strain evidence="15 16">PYAN-1</strain>
    </source>
</reference>
<dbReference type="GO" id="GO:0090563">
    <property type="term" value="F:protein-phosphocysteine-sugar phosphotransferase activity"/>
    <property type="evidence" value="ECO:0007669"/>
    <property type="project" value="TreeGrafter"/>
</dbReference>
<organism evidence="15 16">
    <name type="scientific">Williamsoniiplasma somnilux</name>
    <dbReference type="NCBI Taxonomy" id="215578"/>
    <lineage>
        <taxon>Bacteria</taxon>
        <taxon>Bacillati</taxon>
        <taxon>Mycoplasmatota</taxon>
        <taxon>Mollicutes</taxon>
        <taxon>Entomoplasmatales</taxon>
        <taxon>Williamsoniiplasma</taxon>
    </lineage>
</organism>
<evidence type="ECO:0000259" key="14">
    <source>
        <dbReference type="PROSITE" id="PS51103"/>
    </source>
</evidence>
<keyword evidence="3" id="KW-1003">Cell membrane</keyword>
<evidence type="ECO:0000256" key="1">
    <source>
        <dbReference type="ARBA" id="ARBA00004651"/>
    </source>
</evidence>
<dbReference type="SUPFAM" id="SSF55604">
    <property type="entry name" value="Glucose permease domain IIB"/>
    <property type="match status" value="1"/>
</dbReference>
<keyword evidence="9 12" id="KW-1133">Transmembrane helix</keyword>
<evidence type="ECO:0000256" key="7">
    <source>
        <dbReference type="ARBA" id="ARBA00022692"/>
    </source>
</evidence>
<dbReference type="InterPro" id="IPR001996">
    <property type="entry name" value="PTS_IIB_1"/>
</dbReference>
<feature type="transmembrane region" description="Helical" evidence="12">
    <location>
        <begin position="440"/>
        <end position="463"/>
    </location>
</feature>
<dbReference type="PROSITE" id="PS51098">
    <property type="entry name" value="PTS_EIIB_TYPE_1"/>
    <property type="match status" value="1"/>
</dbReference>
<dbReference type="PROSITE" id="PS01035">
    <property type="entry name" value="PTS_EIIB_TYPE_1_CYS"/>
    <property type="match status" value="1"/>
</dbReference>
<evidence type="ECO:0000259" key="13">
    <source>
        <dbReference type="PROSITE" id="PS51098"/>
    </source>
</evidence>
<evidence type="ECO:0000313" key="16">
    <source>
        <dbReference type="Proteomes" id="UP000232230"/>
    </source>
</evidence>
<feature type="transmembrane region" description="Helical" evidence="12">
    <location>
        <begin position="261"/>
        <end position="285"/>
    </location>
</feature>
<evidence type="ECO:0000313" key="15">
    <source>
        <dbReference type="EMBL" id="ATZ18970.1"/>
    </source>
</evidence>
<keyword evidence="2" id="KW-0813">Transport</keyword>
<proteinExistence type="predicted"/>
<dbReference type="EMBL" id="CP024965">
    <property type="protein sequence ID" value="ATZ18970.1"/>
    <property type="molecule type" value="Genomic_DNA"/>
</dbReference>
<dbReference type="InterPro" id="IPR050558">
    <property type="entry name" value="PTS_Sugar-Specific_Components"/>
</dbReference>
<feature type="transmembrane region" description="Helical" evidence="12">
    <location>
        <begin position="232"/>
        <end position="249"/>
    </location>
</feature>
<dbReference type="GO" id="GO:0016301">
    <property type="term" value="F:kinase activity"/>
    <property type="evidence" value="ECO:0007669"/>
    <property type="project" value="UniProtKB-KW"/>
</dbReference>
<dbReference type="GO" id="GO:0008982">
    <property type="term" value="F:protein-N(PI)-phosphohistidine-sugar phosphotransferase activity"/>
    <property type="evidence" value="ECO:0007669"/>
    <property type="project" value="InterPro"/>
</dbReference>
<sequence>MEKEIFKNKYSKQLDLILPLVGGVENFNNHYNCMTRLRMNIIDKEKVKIDQLTKLPFIKGSVWKGTELQLIIGGEVYKLKDALDVVINGYVQSKTISTTKEIIPQKSLKDKFIGSISGVMVPIIPILMASGLLMGLRSILVQTGAVVSPGRNVPIESLDWLSALFYIISEVGIGFVGIFICISTVKFMGGNTIMGAFVGLAIASPYLTWISGYELFNIWIIDFKIMAYKNQLLPHIIAGIIYVLSDNWIKKWMPTTVDIVFRPFLAFLVSVISIFLILGPILSIIESLVNQGVTWMGNFPYGIGAGIFAFLWQPLVLTGMHLAVATPLIATTTPEAPNVLYGVMQIAVLAQSAAALAVAIKAQNPEVKQTAYGSIPAGLFGITEPIIYGVNLPRILPFVAASIGAGVGGLVAALSGLAAYTPGGAGLLAVTRYISGGPDMIALFFMGVGIAWACSFILTFVFYKERQSEKHEIKKANKLLIKYIKSINVNLSKESNTLFKNKLVLLEHFLTKQILILIKDFEKNLWKFLKLEIKKNHLKEKEELIKSKFLKKSDKYIEKNKQKYNYFLKKSEQFNYNEKIHNIETQISKILIEKKSKQYEYNKMQQNFLILAENIINDIEKHNKNFVLDNIMNNYYNAINSLYISYKMTERKDNLFELPKKRWGKKHEK</sequence>
<dbReference type="Pfam" id="PF02378">
    <property type="entry name" value="PTS_EIIC"/>
    <property type="match status" value="1"/>
</dbReference>
<dbReference type="Proteomes" id="UP000232230">
    <property type="component" value="Chromosome"/>
</dbReference>
<evidence type="ECO:0000256" key="11">
    <source>
        <dbReference type="PROSITE-ProRule" id="PRU00421"/>
    </source>
</evidence>
<feature type="active site" description="Phosphocysteine intermediate; for EIIB activity" evidence="11">
    <location>
        <position position="33"/>
    </location>
</feature>
<feature type="domain" description="PTS EIIB type-1" evidence="13">
    <location>
        <begin position="11"/>
        <end position="93"/>
    </location>
</feature>
<keyword evidence="8" id="KW-0418">Kinase</keyword>
<keyword evidence="6" id="KW-0598">Phosphotransferase system</keyword>
<keyword evidence="4" id="KW-0762">Sugar transport</keyword>
<dbReference type="PANTHER" id="PTHR30175">
    <property type="entry name" value="PHOSPHOTRANSFERASE SYSTEM TRANSPORT PROTEIN"/>
    <property type="match status" value="1"/>
</dbReference>
<evidence type="ECO:0000256" key="12">
    <source>
        <dbReference type="SAM" id="Phobius"/>
    </source>
</evidence>
<dbReference type="RefSeq" id="WP_024863486.1">
    <property type="nucleotide sequence ID" value="NZ_CP024965.1"/>
</dbReference>
<gene>
    <name evidence="15" type="primary">bglF</name>
    <name evidence="15" type="ORF">ESOMN_v1c05880</name>
</gene>
<evidence type="ECO:0000256" key="8">
    <source>
        <dbReference type="ARBA" id="ARBA00022777"/>
    </source>
</evidence>
<evidence type="ECO:0000256" key="4">
    <source>
        <dbReference type="ARBA" id="ARBA00022597"/>
    </source>
</evidence>
<dbReference type="InterPro" id="IPR013013">
    <property type="entry name" value="PTS_EIIC_1"/>
</dbReference>
<comment type="subcellular location">
    <subcellularLocation>
        <location evidence="1">Cell membrane</location>
        <topology evidence="1">Multi-pass membrane protein</topology>
    </subcellularLocation>
</comment>
<evidence type="ECO:0000256" key="5">
    <source>
        <dbReference type="ARBA" id="ARBA00022679"/>
    </source>
</evidence>
<protein>
    <submittedName>
        <fullName evidence="15">PTS system, beta-glucoside-specific IIABC component</fullName>
    </submittedName>
</protein>
<keyword evidence="5" id="KW-0808">Transferase</keyword>
<evidence type="ECO:0000256" key="9">
    <source>
        <dbReference type="ARBA" id="ARBA00022989"/>
    </source>
</evidence>
<dbReference type="GO" id="GO:0009401">
    <property type="term" value="P:phosphoenolpyruvate-dependent sugar phosphotransferase system"/>
    <property type="evidence" value="ECO:0007669"/>
    <property type="project" value="UniProtKB-KW"/>
</dbReference>
<feature type="transmembrane region" description="Helical" evidence="12">
    <location>
        <begin position="160"/>
        <end position="181"/>
    </location>
</feature>
<dbReference type="PANTHER" id="PTHR30175:SF1">
    <property type="entry name" value="PTS SYSTEM ARBUTIN-, CELLOBIOSE-, AND SALICIN-SPECIFIC EIIBC COMPONENT-RELATED"/>
    <property type="match status" value="1"/>
</dbReference>
<dbReference type="InterPro" id="IPR018113">
    <property type="entry name" value="PTrfase_EIIB_Cys"/>
</dbReference>
<accession>A0A2K8NYS5</accession>